<dbReference type="AlphaFoldDB" id="A0A846M770"/>
<protein>
    <submittedName>
        <fullName evidence="3">Uncharacterized protein</fullName>
    </submittedName>
</protein>
<evidence type="ECO:0000313" key="3">
    <source>
        <dbReference type="EMBL" id="NIJ18147.1"/>
    </source>
</evidence>
<evidence type="ECO:0000256" key="1">
    <source>
        <dbReference type="SAM" id="MobiDB-lite"/>
    </source>
</evidence>
<comment type="caution">
    <text evidence="3">The sequence shown here is derived from an EMBL/GenBank/DDBJ whole genome shotgun (WGS) entry which is preliminary data.</text>
</comment>
<reference evidence="3 4" key="1">
    <citation type="submission" date="2020-03" db="EMBL/GenBank/DDBJ databases">
        <title>Genomic Encyclopedia of Type Strains, Phase IV (KMG-IV): sequencing the most valuable type-strain genomes for metagenomic binning, comparative biology and taxonomic classification.</title>
        <authorList>
            <person name="Goeker M."/>
        </authorList>
    </citation>
    <scope>NUCLEOTIDE SEQUENCE [LARGE SCALE GENOMIC DNA]</scope>
    <source>
        <strain evidence="3 4">DSM 21299</strain>
    </source>
</reference>
<gene>
    <name evidence="3" type="ORF">FHS54_003147</name>
</gene>
<accession>A0A846M770</accession>
<feature type="region of interest" description="Disordered" evidence="1">
    <location>
        <begin position="35"/>
        <end position="70"/>
    </location>
</feature>
<sequence length="70" mass="7691">MADFRNKRRSCLFVVAMLVGLLILVALMIYTSDRAPDPASRPPDGAMPPQGEPMRPAKAKAALFHPIKDE</sequence>
<keyword evidence="4" id="KW-1185">Reference proteome</keyword>
<dbReference type="Proteomes" id="UP000576821">
    <property type="component" value="Unassembled WGS sequence"/>
</dbReference>
<keyword evidence="2" id="KW-0472">Membrane</keyword>
<evidence type="ECO:0000313" key="4">
    <source>
        <dbReference type="Proteomes" id="UP000576821"/>
    </source>
</evidence>
<keyword evidence="2" id="KW-1133">Transmembrane helix</keyword>
<proteinExistence type="predicted"/>
<dbReference type="RefSeq" id="WP_167304511.1">
    <property type="nucleotide sequence ID" value="NZ_JAASQR010000004.1"/>
</dbReference>
<name>A0A846M770_9SPHN</name>
<keyword evidence="2" id="KW-0812">Transmembrane</keyword>
<dbReference type="EMBL" id="JAASQR010000004">
    <property type="protein sequence ID" value="NIJ18147.1"/>
    <property type="molecule type" value="Genomic_DNA"/>
</dbReference>
<evidence type="ECO:0000256" key="2">
    <source>
        <dbReference type="SAM" id="Phobius"/>
    </source>
</evidence>
<organism evidence="3 4">
    <name type="scientific">Sphingobium vermicomposti</name>
    <dbReference type="NCBI Taxonomy" id="529005"/>
    <lineage>
        <taxon>Bacteria</taxon>
        <taxon>Pseudomonadati</taxon>
        <taxon>Pseudomonadota</taxon>
        <taxon>Alphaproteobacteria</taxon>
        <taxon>Sphingomonadales</taxon>
        <taxon>Sphingomonadaceae</taxon>
        <taxon>Sphingobium</taxon>
    </lineage>
</organism>
<feature type="transmembrane region" description="Helical" evidence="2">
    <location>
        <begin position="12"/>
        <end position="31"/>
    </location>
</feature>